<reference evidence="2 3" key="1">
    <citation type="submission" date="2023-06" db="EMBL/GenBank/DDBJ databases">
        <title>Pelomonas sp. PFR6 16S ribosomal RNA gene Genome sequencing and assembly.</title>
        <authorList>
            <person name="Woo H."/>
        </authorList>
    </citation>
    <scope>NUCLEOTIDE SEQUENCE [LARGE SCALE GENOMIC DNA]</scope>
    <source>
        <strain evidence="2 3">PFR6</strain>
    </source>
</reference>
<dbReference type="SUPFAM" id="SSF49503">
    <property type="entry name" value="Cupredoxins"/>
    <property type="match status" value="1"/>
</dbReference>
<accession>A0ABT8DVC6</accession>
<comment type="caution">
    <text evidence="2">The sequence shown here is derived from an EMBL/GenBank/DDBJ whole genome shotgun (WGS) entry which is preliminary data.</text>
</comment>
<proteinExistence type="predicted"/>
<dbReference type="Gene3D" id="2.60.40.420">
    <property type="entry name" value="Cupredoxins - blue copper proteins"/>
    <property type="match status" value="1"/>
</dbReference>
<evidence type="ECO:0000256" key="1">
    <source>
        <dbReference type="ARBA" id="ARBA00004418"/>
    </source>
</evidence>
<dbReference type="InterPro" id="IPR008972">
    <property type="entry name" value="Cupredoxin"/>
</dbReference>
<dbReference type="EMBL" id="JAUHHC010000005">
    <property type="protein sequence ID" value="MDN3922225.1"/>
    <property type="molecule type" value="Genomic_DNA"/>
</dbReference>
<evidence type="ECO:0000313" key="3">
    <source>
        <dbReference type="Proteomes" id="UP001228044"/>
    </source>
</evidence>
<gene>
    <name evidence="2" type="ORF">QWJ38_18190</name>
</gene>
<organism evidence="2 3">
    <name type="scientific">Roseateles violae</name>
    <dbReference type="NCBI Taxonomy" id="3058042"/>
    <lineage>
        <taxon>Bacteria</taxon>
        <taxon>Pseudomonadati</taxon>
        <taxon>Pseudomonadota</taxon>
        <taxon>Betaproteobacteria</taxon>
        <taxon>Burkholderiales</taxon>
        <taxon>Sphaerotilaceae</taxon>
        <taxon>Roseateles</taxon>
    </lineage>
</organism>
<comment type="subcellular location">
    <subcellularLocation>
        <location evidence="1">Periplasm</location>
    </subcellularLocation>
</comment>
<evidence type="ECO:0000313" key="2">
    <source>
        <dbReference type="EMBL" id="MDN3922225.1"/>
    </source>
</evidence>
<sequence length="201" mass="22092">MTRLTLSRRQGLSWFLEVQLMKNPLHRWPWEALPGALPLCPAFVHGDEAHAAPRCFDAAKIEVTDFGQAGDPAKATRTIRVETADTMRFTPAEITVRLVASKQGKVLHELVLGGPEELKQHAEMMKKFPGMEHEEPHMVHVKPGRSGAIDHIAGDQGGVAAAEVVRHAVALAHGRRVADLMDLDCEARGAQMEWSSSACWP</sequence>
<protein>
    <submittedName>
        <fullName evidence="2">Uncharacterized protein</fullName>
    </submittedName>
</protein>
<dbReference type="Proteomes" id="UP001228044">
    <property type="component" value="Unassembled WGS sequence"/>
</dbReference>
<name>A0ABT8DVC6_9BURK</name>
<dbReference type="RefSeq" id="WP_290360537.1">
    <property type="nucleotide sequence ID" value="NZ_JAUHHC010000005.1"/>
</dbReference>
<keyword evidence="3" id="KW-1185">Reference proteome</keyword>